<evidence type="ECO:0000313" key="2">
    <source>
        <dbReference type="Proteomes" id="UP000281738"/>
    </source>
</evidence>
<keyword evidence="2" id="KW-1185">Reference proteome</keyword>
<dbReference type="Proteomes" id="UP000281738">
    <property type="component" value="Unassembled WGS sequence"/>
</dbReference>
<accession>A0A3N2CWQ5</accession>
<dbReference type="AlphaFoldDB" id="A0A3N2CWQ5"/>
<comment type="caution">
    <text evidence="1">The sequence shown here is derived from an EMBL/GenBank/DDBJ whole genome shotgun (WGS) entry which is preliminary data.</text>
</comment>
<evidence type="ECO:0000313" key="1">
    <source>
        <dbReference type="EMBL" id="ROR91971.1"/>
    </source>
</evidence>
<protein>
    <submittedName>
        <fullName evidence="1">Uncharacterized protein</fullName>
    </submittedName>
</protein>
<dbReference type="OrthoDB" id="9855734at2"/>
<dbReference type="EMBL" id="RKHO01000001">
    <property type="protein sequence ID" value="ROR91971.1"/>
    <property type="molecule type" value="Genomic_DNA"/>
</dbReference>
<dbReference type="RefSeq" id="WP_123391588.1">
    <property type="nucleotide sequence ID" value="NZ_RKHO01000001.1"/>
</dbReference>
<organism evidence="1 2">
    <name type="scientific">Nocardioides aurantiacus</name>
    <dbReference type="NCBI Taxonomy" id="86796"/>
    <lineage>
        <taxon>Bacteria</taxon>
        <taxon>Bacillati</taxon>
        <taxon>Actinomycetota</taxon>
        <taxon>Actinomycetes</taxon>
        <taxon>Propionibacteriales</taxon>
        <taxon>Nocardioidaceae</taxon>
        <taxon>Nocardioides</taxon>
    </lineage>
</organism>
<name>A0A3N2CWQ5_9ACTN</name>
<reference evidence="1 2" key="1">
    <citation type="submission" date="2018-11" db="EMBL/GenBank/DDBJ databases">
        <title>Sequencing the genomes of 1000 actinobacteria strains.</title>
        <authorList>
            <person name="Klenk H.-P."/>
        </authorList>
    </citation>
    <scope>NUCLEOTIDE SEQUENCE [LARGE SCALE GENOMIC DNA]</scope>
    <source>
        <strain evidence="1 2">DSM 12652</strain>
    </source>
</reference>
<sequence length="90" mass="10074">MGRTEDIRHVQAHLQDLFETLPAGQADVLEAVVTGTPLEVRDDDQRPTTAEETSIIIVGGRGRRWMVLDVDRVLAELNPQPLPPEPPDRR</sequence>
<gene>
    <name evidence="1" type="ORF">EDD33_2852</name>
</gene>
<proteinExistence type="predicted"/>